<dbReference type="GeneID" id="92354138"/>
<dbReference type="SMART" id="SM00418">
    <property type="entry name" value="HTH_ARSR"/>
    <property type="match status" value="1"/>
</dbReference>
<dbReference type="CDD" id="cd00090">
    <property type="entry name" value="HTH_ARSR"/>
    <property type="match status" value="1"/>
</dbReference>
<dbReference type="Gene3D" id="1.10.10.10">
    <property type="entry name" value="Winged helix-like DNA-binding domain superfamily/Winged helix DNA-binding domain"/>
    <property type="match status" value="1"/>
</dbReference>
<dbReference type="InterPro" id="IPR036388">
    <property type="entry name" value="WH-like_DNA-bd_sf"/>
</dbReference>
<feature type="domain" description="HTH arsR-type" evidence="4">
    <location>
        <begin position="3"/>
        <end position="97"/>
    </location>
</feature>
<gene>
    <name evidence="5" type="ORF">SJAV_12040</name>
</gene>
<dbReference type="RefSeq" id="WP_369611413.1">
    <property type="nucleotide sequence ID" value="NZ_AP031322.1"/>
</dbReference>
<evidence type="ECO:0000259" key="4">
    <source>
        <dbReference type="PROSITE" id="PS50987"/>
    </source>
</evidence>
<dbReference type="AlphaFoldDB" id="A0AAT9GR55"/>
<keyword evidence="1" id="KW-0805">Transcription regulation</keyword>
<evidence type="ECO:0000256" key="3">
    <source>
        <dbReference type="ARBA" id="ARBA00023163"/>
    </source>
</evidence>
<dbReference type="EMBL" id="AP031322">
    <property type="protein sequence ID" value="BFH73260.1"/>
    <property type="molecule type" value="Genomic_DNA"/>
</dbReference>
<accession>A0AAT9GR55</accession>
<dbReference type="Pfam" id="PF01022">
    <property type="entry name" value="HTH_5"/>
    <property type="match status" value="1"/>
</dbReference>
<name>A0AAT9GR55_9CREN</name>
<protein>
    <submittedName>
        <fullName evidence="5">Winged helix-turn-helix domain-containing protein</fullName>
    </submittedName>
</protein>
<evidence type="ECO:0000256" key="2">
    <source>
        <dbReference type="ARBA" id="ARBA00023125"/>
    </source>
</evidence>
<sequence length="106" mass="11955">MELIVSDPEEILKITRALSVMSRINILKLVADNELNVTELSEILHMTKANVSMHISELENAGLIEVTYKNGVKGIKKVIKLKYDKIIIDLNSSNSFQETNKDGRRS</sequence>
<dbReference type="InterPro" id="IPR001845">
    <property type="entry name" value="HTH_ArsR_DNA-bd_dom"/>
</dbReference>
<dbReference type="InterPro" id="IPR011991">
    <property type="entry name" value="ArsR-like_HTH"/>
</dbReference>
<organism evidence="5">
    <name type="scientific">Sulfurisphaera javensis</name>
    <dbReference type="NCBI Taxonomy" id="2049879"/>
    <lineage>
        <taxon>Archaea</taxon>
        <taxon>Thermoproteota</taxon>
        <taxon>Thermoprotei</taxon>
        <taxon>Sulfolobales</taxon>
        <taxon>Sulfolobaceae</taxon>
        <taxon>Sulfurisphaera</taxon>
    </lineage>
</organism>
<dbReference type="SUPFAM" id="SSF46785">
    <property type="entry name" value="Winged helix' DNA-binding domain"/>
    <property type="match status" value="1"/>
</dbReference>
<dbReference type="GO" id="GO:0003700">
    <property type="term" value="F:DNA-binding transcription factor activity"/>
    <property type="evidence" value="ECO:0007669"/>
    <property type="project" value="InterPro"/>
</dbReference>
<dbReference type="PROSITE" id="PS50987">
    <property type="entry name" value="HTH_ARSR_2"/>
    <property type="match status" value="1"/>
</dbReference>
<dbReference type="InterPro" id="IPR036390">
    <property type="entry name" value="WH_DNA-bd_sf"/>
</dbReference>
<evidence type="ECO:0000313" key="5">
    <source>
        <dbReference type="EMBL" id="BFH73260.1"/>
    </source>
</evidence>
<dbReference type="PANTHER" id="PTHR33154:SF38">
    <property type="entry name" value="HTH ARSR-TYPE DOMAIN-CONTAINING PROTEIN"/>
    <property type="match status" value="1"/>
</dbReference>
<keyword evidence="3" id="KW-0804">Transcription</keyword>
<evidence type="ECO:0000256" key="1">
    <source>
        <dbReference type="ARBA" id="ARBA00023015"/>
    </source>
</evidence>
<dbReference type="KEGG" id="sjv:SJAV_12040"/>
<dbReference type="PANTHER" id="PTHR33154">
    <property type="entry name" value="TRANSCRIPTIONAL REGULATOR, ARSR FAMILY"/>
    <property type="match status" value="1"/>
</dbReference>
<proteinExistence type="predicted"/>
<keyword evidence="2" id="KW-0238">DNA-binding</keyword>
<dbReference type="InterPro" id="IPR051081">
    <property type="entry name" value="HTH_MetalResp_TranReg"/>
</dbReference>
<dbReference type="GO" id="GO:0003677">
    <property type="term" value="F:DNA binding"/>
    <property type="evidence" value="ECO:0007669"/>
    <property type="project" value="UniProtKB-KW"/>
</dbReference>
<reference evidence="5" key="1">
    <citation type="submission" date="2024-03" db="EMBL/GenBank/DDBJ databases">
        <title>Complete genome sequence of Sulfurisphaera javensis strain KD-1.</title>
        <authorList>
            <person name="Sakai H."/>
            <person name="Nur N."/>
            <person name="Suwanto A."/>
            <person name="Kurosawa N."/>
        </authorList>
    </citation>
    <scope>NUCLEOTIDE SEQUENCE</scope>
    <source>
        <strain evidence="5">KD-1</strain>
    </source>
</reference>